<keyword evidence="3" id="KW-0479">Metal-binding</keyword>
<feature type="domain" description="C2H2-type" evidence="11">
    <location>
        <begin position="272"/>
        <end position="292"/>
    </location>
</feature>
<dbReference type="Pfam" id="PF00096">
    <property type="entry name" value="zf-C2H2"/>
    <property type="match status" value="9"/>
</dbReference>
<evidence type="ECO:0000256" key="4">
    <source>
        <dbReference type="ARBA" id="ARBA00022737"/>
    </source>
</evidence>
<dbReference type="SUPFAM" id="SSF109640">
    <property type="entry name" value="KRAB domain (Kruppel-associated box)"/>
    <property type="match status" value="1"/>
</dbReference>
<dbReference type="InterPro" id="IPR050527">
    <property type="entry name" value="Snail/Krueppel_Znf"/>
</dbReference>
<feature type="domain" description="C2H2-type" evidence="11">
    <location>
        <begin position="384"/>
        <end position="404"/>
    </location>
</feature>
<dbReference type="CDD" id="cd07765">
    <property type="entry name" value="KRAB_A-box"/>
    <property type="match status" value="1"/>
</dbReference>
<dbReference type="Gene3D" id="3.30.160.60">
    <property type="entry name" value="Classic Zinc Finger"/>
    <property type="match status" value="10"/>
</dbReference>
<dbReference type="PROSITE" id="PS00028">
    <property type="entry name" value="ZINC_FINGER_C2H2_1"/>
    <property type="match status" value="9"/>
</dbReference>
<dbReference type="SUPFAM" id="SSF57667">
    <property type="entry name" value="beta-beta-alpha zinc fingers"/>
    <property type="match status" value="5"/>
</dbReference>
<comment type="subcellular location">
    <subcellularLocation>
        <location evidence="1">Nucleus</location>
    </subcellularLocation>
</comment>
<feature type="domain" description="C2H2-type" evidence="11">
    <location>
        <begin position="440"/>
        <end position="460"/>
    </location>
</feature>
<comment type="similarity">
    <text evidence="2">Belongs to the krueppel C2H2-type zinc-finger protein family.</text>
</comment>
<keyword evidence="4" id="KW-0677">Repeat</keyword>
<dbReference type="PANTHER" id="PTHR24388:SF96">
    <property type="entry name" value="GENE, 32687-RELATED"/>
    <property type="match status" value="1"/>
</dbReference>
<keyword evidence="7" id="KW-0805">Transcription regulation</keyword>
<evidence type="ECO:0000259" key="11">
    <source>
        <dbReference type="PROSITE" id="PS00028"/>
    </source>
</evidence>
<feature type="domain" description="C2H2-type" evidence="11">
    <location>
        <begin position="412"/>
        <end position="432"/>
    </location>
</feature>
<keyword evidence="13" id="KW-1185">Reference proteome</keyword>
<protein>
    <recommendedName>
        <fullName evidence="11">C2H2-type domain-containing protein</fullName>
    </recommendedName>
</protein>
<dbReference type="Proteomes" id="UP001176941">
    <property type="component" value="Chromosome 20"/>
</dbReference>
<evidence type="ECO:0000256" key="10">
    <source>
        <dbReference type="ARBA" id="ARBA00023242"/>
    </source>
</evidence>
<keyword evidence="6" id="KW-0862">Zinc</keyword>
<evidence type="ECO:0000256" key="9">
    <source>
        <dbReference type="ARBA" id="ARBA00023163"/>
    </source>
</evidence>
<dbReference type="InterPro" id="IPR036051">
    <property type="entry name" value="KRAB_dom_sf"/>
</dbReference>
<accession>A0ABN8YJE5</accession>
<dbReference type="InterPro" id="IPR036236">
    <property type="entry name" value="Znf_C2H2_sf"/>
</dbReference>
<dbReference type="EMBL" id="OX459956">
    <property type="protein sequence ID" value="CAI9161195.1"/>
    <property type="molecule type" value="Genomic_DNA"/>
</dbReference>
<evidence type="ECO:0000256" key="6">
    <source>
        <dbReference type="ARBA" id="ARBA00022833"/>
    </source>
</evidence>
<keyword evidence="9" id="KW-0804">Transcription</keyword>
<proteinExistence type="inferred from homology"/>
<dbReference type="InterPro" id="IPR013087">
    <property type="entry name" value="Znf_C2H2_type"/>
</dbReference>
<evidence type="ECO:0000256" key="1">
    <source>
        <dbReference type="ARBA" id="ARBA00004123"/>
    </source>
</evidence>
<reference evidence="12" key="1">
    <citation type="submission" date="2023-04" db="EMBL/GenBank/DDBJ databases">
        <authorList>
            <consortium name="ELIXIR-Norway"/>
        </authorList>
    </citation>
    <scope>NUCLEOTIDE SEQUENCE [LARGE SCALE GENOMIC DNA]</scope>
</reference>
<dbReference type="Gene3D" id="6.10.140.140">
    <property type="match status" value="1"/>
</dbReference>
<organism evidence="12 13">
    <name type="scientific">Rangifer tarandus platyrhynchus</name>
    <name type="common">Svalbard reindeer</name>
    <dbReference type="NCBI Taxonomy" id="3082113"/>
    <lineage>
        <taxon>Eukaryota</taxon>
        <taxon>Metazoa</taxon>
        <taxon>Chordata</taxon>
        <taxon>Craniata</taxon>
        <taxon>Vertebrata</taxon>
        <taxon>Euteleostomi</taxon>
        <taxon>Mammalia</taxon>
        <taxon>Eutheria</taxon>
        <taxon>Laurasiatheria</taxon>
        <taxon>Artiodactyla</taxon>
        <taxon>Ruminantia</taxon>
        <taxon>Pecora</taxon>
        <taxon>Cervidae</taxon>
        <taxon>Odocoileinae</taxon>
        <taxon>Rangifer</taxon>
    </lineage>
</organism>
<evidence type="ECO:0000256" key="7">
    <source>
        <dbReference type="ARBA" id="ARBA00023015"/>
    </source>
</evidence>
<evidence type="ECO:0000313" key="12">
    <source>
        <dbReference type="EMBL" id="CAI9161195.1"/>
    </source>
</evidence>
<evidence type="ECO:0000256" key="5">
    <source>
        <dbReference type="ARBA" id="ARBA00022771"/>
    </source>
</evidence>
<name>A0ABN8YJE5_RANTA</name>
<evidence type="ECO:0000256" key="8">
    <source>
        <dbReference type="ARBA" id="ARBA00023125"/>
    </source>
</evidence>
<dbReference type="PANTHER" id="PTHR24388">
    <property type="entry name" value="ZINC FINGER PROTEIN"/>
    <property type="match status" value="1"/>
</dbReference>
<keyword evidence="5" id="KW-0863">Zinc-finger</keyword>
<evidence type="ECO:0000256" key="3">
    <source>
        <dbReference type="ARBA" id="ARBA00022723"/>
    </source>
</evidence>
<keyword evidence="10" id="KW-0539">Nucleus</keyword>
<dbReference type="SMART" id="SM00349">
    <property type="entry name" value="KRAB"/>
    <property type="match status" value="1"/>
</dbReference>
<sequence>MAAASLPAPPQGSVTFEDVAVYFSWDEWCLLDEVQIHLYLDVMLENFALVCMLGSCRGVQDAETCSEQNVSAEGASQIRAPRAELSPENTQPCKICVPVLRDILHLAEEQGTNREQKEYMCGACGKQFYFTANVQHRIGVKFCQCHMGRPAYLKSCTVHAARNLSTNAEIGNDLVAYMGVQKQTTNTRMAQNNSEEYDAVFHSGKSHQSWRGGKIVSSPTDILVQDEEALTGQRFNSGGTLYACPECGKSFSQRRYLRIHRKIHTGEKPYKCKECGKSFIQKGRLIDHQRVHTGERPYECSECGKSFVALRGLQYHQRVHSGERPYGCSECGKSFIAKSDLHYHQRVHSGERPYECSECGKCYIDKRGLQYHQRVHSGERPYECRECGKCFIFSSGLRYHQRVHSGERPYQCSECGKSFIVKRGLQNHQSVHSGERPYECIECGKCFIDRSRLHRHQRVHSGEKPYECRECGKCFTDRKNLSTHSKIHSGEKLYQYKECDKSFTCKYCFIGHQRIHTLERPY</sequence>
<feature type="domain" description="C2H2-type" evidence="11">
    <location>
        <begin position="356"/>
        <end position="376"/>
    </location>
</feature>
<keyword evidence="8" id="KW-0238">DNA-binding</keyword>
<dbReference type="Pfam" id="PF01352">
    <property type="entry name" value="KRAB"/>
    <property type="match status" value="1"/>
</dbReference>
<feature type="domain" description="C2H2-type" evidence="11">
    <location>
        <begin position="300"/>
        <end position="320"/>
    </location>
</feature>
<feature type="domain" description="C2H2-type" evidence="11">
    <location>
        <begin position="328"/>
        <end position="348"/>
    </location>
</feature>
<evidence type="ECO:0000256" key="2">
    <source>
        <dbReference type="ARBA" id="ARBA00006991"/>
    </source>
</evidence>
<feature type="domain" description="C2H2-type" evidence="11">
    <location>
        <begin position="468"/>
        <end position="488"/>
    </location>
</feature>
<evidence type="ECO:0000313" key="13">
    <source>
        <dbReference type="Proteomes" id="UP001176941"/>
    </source>
</evidence>
<gene>
    <name evidence="12" type="ORF">MRATA1EN1_LOCUS10157</name>
</gene>
<dbReference type="SMART" id="SM00355">
    <property type="entry name" value="ZnF_C2H2"/>
    <property type="match status" value="10"/>
</dbReference>
<feature type="domain" description="C2H2-type" evidence="11">
    <location>
        <begin position="244"/>
        <end position="264"/>
    </location>
</feature>
<dbReference type="InterPro" id="IPR001909">
    <property type="entry name" value="KRAB"/>
</dbReference>